<dbReference type="InterPro" id="IPR014001">
    <property type="entry name" value="Helicase_ATP-bd"/>
</dbReference>
<dbReference type="KEGG" id="iis:EYM_02725"/>
<dbReference type="NCBIfam" id="TIGR01587">
    <property type="entry name" value="cas3_core"/>
    <property type="match status" value="1"/>
</dbReference>
<dbReference type="GO" id="GO:0003676">
    <property type="term" value="F:nucleic acid binding"/>
    <property type="evidence" value="ECO:0007669"/>
    <property type="project" value="InterPro"/>
</dbReference>
<dbReference type="SMART" id="SM00490">
    <property type="entry name" value="HELICc"/>
    <property type="match status" value="1"/>
</dbReference>
<dbReference type="RefSeq" id="WP_075049545.1">
    <property type="nucleotide sequence ID" value="NZ_CP006867.1"/>
</dbReference>
<dbReference type="GO" id="GO:0051607">
    <property type="term" value="P:defense response to virus"/>
    <property type="evidence" value="ECO:0007669"/>
    <property type="project" value="UniProtKB-KW"/>
</dbReference>
<sequence length="550" mass="62841">MALKPFYRRAYDEILETLLSDGSAVFVAPTGYGKSKGTPYLKKRLEEEWNLPRTVHVFPLRSLVQSQMNYLRTVGLEPCHASGLPVEGKCPYMSGEFVTATIDYFSLTINRLPPPELPFVLRKWSYGHYEYPRANLFTSLILLDEVHLIGETWEREESRSREFLFASLETMNEFKVPFVVATATLPSKFLKKVMRKTGRAVVVCNNCYEKLGNKVVRFRDSDYYHSQLSIKWRTELVSDPIGKYVKENVESLLDEAYRGKLLVVSNTVNKAFEIYQILSKRLNPKDVVLVHGRLSSNDKANAVTKIESARVVISTQVIEAGVDVDATTLVTEVAPPSSLAQRAGRLCRLRMCDEAKVIITNAKQPYPYEQATLNESMEFIRSALELNSIQWRLLDNEGGISYLNLIEKVEGSVFSSSQYRSLFELLMQKPFPNVEDILETLKNYCSFVRDTNLISIEVDDNDFVETSLSWFLANLHVFARDGKLLVTFHRGDDREAKWVDVKEFENSVKGNECRGYYEFLRKNNALFATFHGEDLYVKGIGLGVGQWYGQ</sequence>
<accession>A0A0U3FS75</accession>
<dbReference type="Pfam" id="PF00270">
    <property type="entry name" value="DEAD"/>
    <property type="match status" value="1"/>
</dbReference>
<proteinExistence type="predicted"/>
<dbReference type="InterPro" id="IPR011545">
    <property type="entry name" value="DEAD/DEAH_box_helicase_dom"/>
</dbReference>
<evidence type="ECO:0000256" key="2">
    <source>
        <dbReference type="ARBA" id="ARBA00022801"/>
    </source>
</evidence>
<keyword evidence="5" id="KW-0051">Antiviral defense</keyword>
<evidence type="ECO:0000313" key="7">
    <source>
        <dbReference type="EMBL" id="ALU12352.1"/>
    </source>
</evidence>
<dbReference type="Gene3D" id="3.40.50.300">
    <property type="entry name" value="P-loop containing nucleotide triphosphate hydrolases"/>
    <property type="match status" value="2"/>
</dbReference>
<dbReference type="InterPro" id="IPR054712">
    <property type="entry name" value="Cas3-like_dom"/>
</dbReference>
<dbReference type="GO" id="GO:0005524">
    <property type="term" value="F:ATP binding"/>
    <property type="evidence" value="ECO:0007669"/>
    <property type="project" value="UniProtKB-KW"/>
</dbReference>
<evidence type="ECO:0000256" key="1">
    <source>
        <dbReference type="ARBA" id="ARBA00022741"/>
    </source>
</evidence>
<dbReference type="Proteomes" id="UP000060778">
    <property type="component" value="Chromosome"/>
</dbReference>
<dbReference type="PATRIC" id="fig|940295.4.peg.533"/>
<dbReference type="EMBL" id="CP006867">
    <property type="protein sequence ID" value="ALU12352.1"/>
    <property type="molecule type" value="Genomic_DNA"/>
</dbReference>
<keyword evidence="1" id="KW-0547">Nucleotide-binding</keyword>
<gene>
    <name evidence="7" type="ORF">EYM_02725</name>
</gene>
<dbReference type="SMART" id="SM00487">
    <property type="entry name" value="DEXDc"/>
    <property type="match status" value="1"/>
</dbReference>
<keyword evidence="8" id="KW-1185">Reference proteome</keyword>
<keyword evidence="4" id="KW-0067">ATP-binding</keyword>
<dbReference type="GO" id="GO:0005829">
    <property type="term" value="C:cytosol"/>
    <property type="evidence" value="ECO:0007669"/>
    <property type="project" value="TreeGrafter"/>
</dbReference>
<dbReference type="AlphaFoldDB" id="A0A0U3FS75"/>
<evidence type="ECO:0000256" key="4">
    <source>
        <dbReference type="ARBA" id="ARBA00022840"/>
    </source>
</evidence>
<dbReference type="Pfam" id="PF22590">
    <property type="entry name" value="Cas3-like_C_2"/>
    <property type="match status" value="1"/>
</dbReference>
<dbReference type="STRING" id="940295.EYM_02725"/>
<dbReference type="OrthoDB" id="43851at2157"/>
<protein>
    <recommendedName>
        <fullName evidence="6">Helicase C-terminal domain-containing protein</fullName>
    </recommendedName>
</protein>
<dbReference type="PANTHER" id="PTHR47959:SF16">
    <property type="entry name" value="CRISPR-ASSOCIATED NUCLEASE_HELICASE CAS3-RELATED"/>
    <property type="match status" value="1"/>
</dbReference>
<dbReference type="InterPro" id="IPR050079">
    <property type="entry name" value="DEAD_box_RNA_helicase"/>
</dbReference>
<feature type="domain" description="Helicase C-terminal" evidence="6">
    <location>
        <begin position="248"/>
        <end position="397"/>
    </location>
</feature>
<keyword evidence="2" id="KW-0378">Hydrolase</keyword>
<evidence type="ECO:0000313" key="8">
    <source>
        <dbReference type="Proteomes" id="UP000060778"/>
    </source>
</evidence>
<organism evidence="7 8">
    <name type="scientific">Ignicoccus islandicus DSM 13165</name>
    <dbReference type="NCBI Taxonomy" id="940295"/>
    <lineage>
        <taxon>Archaea</taxon>
        <taxon>Thermoproteota</taxon>
        <taxon>Thermoprotei</taxon>
        <taxon>Desulfurococcales</taxon>
        <taxon>Desulfurococcaceae</taxon>
        <taxon>Ignicoccus</taxon>
    </lineage>
</organism>
<name>A0A0U3FS75_9CREN</name>
<dbReference type="InterPro" id="IPR006474">
    <property type="entry name" value="Helicase_Cas3_CRISPR-ass_core"/>
</dbReference>
<dbReference type="InterPro" id="IPR001650">
    <property type="entry name" value="Helicase_C-like"/>
</dbReference>
<evidence type="ECO:0000259" key="6">
    <source>
        <dbReference type="PROSITE" id="PS51194"/>
    </source>
</evidence>
<dbReference type="SUPFAM" id="SSF52540">
    <property type="entry name" value="P-loop containing nucleoside triphosphate hydrolases"/>
    <property type="match status" value="1"/>
</dbReference>
<dbReference type="GeneID" id="30679939"/>
<dbReference type="GO" id="GO:0003724">
    <property type="term" value="F:RNA helicase activity"/>
    <property type="evidence" value="ECO:0007669"/>
    <property type="project" value="TreeGrafter"/>
</dbReference>
<reference evidence="7 8" key="1">
    <citation type="submission" date="2013-11" db="EMBL/GenBank/DDBJ databases">
        <title>Comparative genomics of Ignicoccus.</title>
        <authorList>
            <person name="Podar M."/>
        </authorList>
    </citation>
    <scope>NUCLEOTIDE SEQUENCE [LARGE SCALE GENOMIC DNA]</scope>
    <source>
        <strain evidence="7 8">DSM 13165</strain>
    </source>
</reference>
<dbReference type="InterPro" id="IPR027417">
    <property type="entry name" value="P-loop_NTPase"/>
</dbReference>
<evidence type="ECO:0000256" key="3">
    <source>
        <dbReference type="ARBA" id="ARBA00022806"/>
    </source>
</evidence>
<dbReference type="PROSITE" id="PS51194">
    <property type="entry name" value="HELICASE_CTER"/>
    <property type="match status" value="1"/>
</dbReference>
<evidence type="ECO:0000256" key="5">
    <source>
        <dbReference type="ARBA" id="ARBA00023118"/>
    </source>
</evidence>
<dbReference type="GO" id="GO:0016787">
    <property type="term" value="F:hydrolase activity"/>
    <property type="evidence" value="ECO:0007669"/>
    <property type="project" value="UniProtKB-KW"/>
</dbReference>
<dbReference type="GO" id="GO:0140097">
    <property type="term" value="F:catalytic activity, acting on DNA"/>
    <property type="evidence" value="ECO:0007669"/>
    <property type="project" value="UniProtKB-ARBA"/>
</dbReference>
<dbReference type="PANTHER" id="PTHR47959">
    <property type="entry name" value="ATP-DEPENDENT RNA HELICASE RHLE-RELATED"/>
    <property type="match status" value="1"/>
</dbReference>
<keyword evidence="3" id="KW-0347">Helicase</keyword>